<evidence type="ECO:0000313" key="11">
    <source>
        <dbReference type="Proteomes" id="UP000015103"/>
    </source>
</evidence>
<proteinExistence type="inferred from homology"/>
<feature type="domain" description="AAA+ ATPase" evidence="8">
    <location>
        <begin position="256"/>
        <end position="439"/>
    </location>
</feature>
<name>T1HIB5_RHOPR</name>
<comment type="subunit">
    <text evidence="7">ORC is composed of six subunits.</text>
</comment>
<dbReference type="Gene3D" id="1.10.8.60">
    <property type="match status" value="1"/>
</dbReference>
<dbReference type="VEuPathDB" id="VectorBase:RPRC003788"/>
<evidence type="ECO:0000259" key="9">
    <source>
        <dbReference type="SMART" id="SM01074"/>
    </source>
</evidence>
<dbReference type="Proteomes" id="UP000015103">
    <property type="component" value="Unassembled WGS sequence"/>
</dbReference>
<keyword evidence="7" id="KW-0547">Nucleotide-binding</keyword>
<keyword evidence="6 7" id="KW-0539">Nucleus</keyword>
<dbReference type="SMART" id="SM00382">
    <property type="entry name" value="AAA"/>
    <property type="match status" value="1"/>
</dbReference>
<dbReference type="GO" id="GO:0005664">
    <property type="term" value="C:nuclear origin of replication recognition complex"/>
    <property type="evidence" value="ECO:0007669"/>
    <property type="project" value="TreeGrafter"/>
</dbReference>
<evidence type="ECO:0000256" key="4">
    <source>
        <dbReference type="ARBA" id="ARBA00022723"/>
    </source>
</evidence>
<dbReference type="HOGENOM" id="CLU_503742_0_0_1"/>
<dbReference type="GO" id="GO:0005524">
    <property type="term" value="F:ATP binding"/>
    <property type="evidence" value="ECO:0007669"/>
    <property type="project" value="UniProtKB-KW"/>
</dbReference>
<dbReference type="InterPro" id="IPR003959">
    <property type="entry name" value="ATPase_AAA_core"/>
</dbReference>
<dbReference type="eggNOG" id="KOG1514">
    <property type="taxonomic scope" value="Eukaryota"/>
</dbReference>
<dbReference type="Pfam" id="PF09079">
    <property type="entry name" value="WHD_Cdc6"/>
    <property type="match status" value="1"/>
</dbReference>
<dbReference type="InterPro" id="IPR015163">
    <property type="entry name" value="Cdc6_C"/>
</dbReference>
<dbReference type="GO" id="GO:0046872">
    <property type="term" value="F:metal ion binding"/>
    <property type="evidence" value="ECO:0007669"/>
    <property type="project" value="UniProtKB-KW"/>
</dbReference>
<dbReference type="EMBL" id="ACPB03006711">
    <property type="status" value="NOT_ANNOTATED_CDS"/>
    <property type="molecule type" value="Genomic_DNA"/>
</dbReference>
<comment type="similarity">
    <text evidence="2 7">Belongs to the ORC1 family.</text>
</comment>
<dbReference type="EnsemblMetazoa" id="RPRC003788-RA">
    <property type="protein sequence ID" value="RPRC003788-PA"/>
    <property type="gene ID" value="RPRC003788"/>
</dbReference>
<dbReference type="AlphaFoldDB" id="T1HIB5"/>
<dbReference type="PANTHER" id="PTHR10763:SF23">
    <property type="entry name" value="ORIGIN RECOGNITION COMPLEX SUBUNIT 1"/>
    <property type="match status" value="1"/>
</dbReference>
<dbReference type="InterPro" id="IPR027417">
    <property type="entry name" value="P-loop_NTPase"/>
</dbReference>
<evidence type="ECO:0000256" key="7">
    <source>
        <dbReference type="RuleBase" id="RU365058"/>
    </source>
</evidence>
<feature type="domain" description="Cdc6 C-terminal" evidence="9">
    <location>
        <begin position="458"/>
        <end position="539"/>
    </location>
</feature>
<keyword evidence="5 7" id="KW-0238">DNA-binding</keyword>
<dbReference type="GO" id="GO:0033314">
    <property type="term" value="P:mitotic DNA replication checkpoint signaling"/>
    <property type="evidence" value="ECO:0007669"/>
    <property type="project" value="TreeGrafter"/>
</dbReference>
<dbReference type="STRING" id="13249.T1HIB5"/>
<dbReference type="InterPro" id="IPR003593">
    <property type="entry name" value="AAA+_ATPase"/>
</dbReference>
<dbReference type="Gene3D" id="3.40.50.300">
    <property type="entry name" value="P-loop containing nucleotide triphosphate hydrolases"/>
    <property type="match status" value="1"/>
</dbReference>
<keyword evidence="11" id="KW-1185">Reference proteome</keyword>
<dbReference type="PANTHER" id="PTHR10763">
    <property type="entry name" value="CELL DIVISION CONTROL PROTEIN 6-RELATED"/>
    <property type="match status" value="1"/>
</dbReference>
<reference evidence="10" key="1">
    <citation type="submission" date="2015-05" db="UniProtKB">
        <authorList>
            <consortium name="EnsemblMetazoa"/>
        </authorList>
    </citation>
    <scope>IDENTIFICATION</scope>
</reference>
<dbReference type="InterPro" id="IPR054425">
    <property type="entry name" value="Cdc6_ORC1-like_ATPase_lid"/>
</dbReference>
<evidence type="ECO:0000256" key="2">
    <source>
        <dbReference type="ARBA" id="ARBA00008398"/>
    </source>
</evidence>
<evidence type="ECO:0000256" key="5">
    <source>
        <dbReference type="ARBA" id="ARBA00023125"/>
    </source>
</evidence>
<evidence type="ECO:0000259" key="8">
    <source>
        <dbReference type="SMART" id="SM00382"/>
    </source>
</evidence>
<dbReference type="Pfam" id="PF22606">
    <property type="entry name" value="Cdc6-ORC-like_ATPase_lid"/>
    <property type="match status" value="1"/>
</dbReference>
<keyword evidence="7" id="KW-0067">ATP-binding</keyword>
<dbReference type="SMART" id="SM01074">
    <property type="entry name" value="Cdc6_C"/>
    <property type="match status" value="1"/>
</dbReference>
<evidence type="ECO:0000256" key="1">
    <source>
        <dbReference type="ARBA" id="ARBA00004123"/>
    </source>
</evidence>
<dbReference type="InParanoid" id="T1HIB5"/>
<protein>
    <recommendedName>
        <fullName evidence="7">Origin recognition complex subunit 1</fullName>
    </recommendedName>
</protein>
<dbReference type="InterPro" id="IPR050311">
    <property type="entry name" value="ORC1/CDC6"/>
</dbReference>
<evidence type="ECO:0000256" key="3">
    <source>
        <dbReference type="ARBA" id="ARBA00022705"/>
    </source>
</evidence>
<sequence length="541" mass="60337">MPQGKNVQSVSNEGTGHSLIEFLNRRSVTPPALSLHLQNNSEAKEKTPLRHRTDNCLVSPILLKKKSTNNVRDKFKKQTDGSMKMLVDEHLESEFSSLDVKKCQVVLSRVQLLDELATDDRSNCLNIDKNTIVLRSRKTPKNSVPYANDSPRSSDLPAKGIKLKSARKRLDLTPSSKRVISTTNEITRKEILLVQEVLTPTFLEARERVLTTNPTSMLDQARISLQILTTSGSLPCRNAEYDNIRTYVLRKILDGSGGCMYISGVPGTGKTATVHAVVKSLQQDSQHKKIPSFDVSTLDSAFVEVNGLRLTEPRQSYVRIWQALTGNKVIMELALKNLEKKFLGRPTRTTLLLLDEGLTRLVFQPYTYQQLQEIVMNRLGKNEKFHADAVQLVARKVAAVSGDARRALDICRRAIETFDSDSDKPISVFDIEKVISNIFTGVRVQAIKNCSNMCKLILRAIKDEVLRVGVEETTLGALLNQLDTICSLEGILVPNPGEVATLCNVLADSGLIVAEWEHRTDLKRKLSLNVSPDDIHYALNC</sequence>
<evidence type="ECO:0000313" key="10">
    <source>
        <dbReference type="EnsemblMetazoa" id="RPRC003788-PA"/>
    </source>
</evidence>
<comment type="subcellular location">
    <subcellularLocation>
        <location evidence="1 7">Nucleus</location>
    </subcellularLocation>
</comment>
<keyword evidence="3 7" id="KW-0235">DNA replication</keyword>
<keyword evidence="4" id="KW-0479">Metal-binding</keyword>
<dbReference type="Pfam" id="PF00004">
    <property type="entry name" value="AAA"/>
    <property type="match status" value="1"/>
</dbReference>
<dbReference type="GO" id="GO:0006270">
    <property type="term" value="P:DNA replication initiation"/>
    <property type="evidence" value="ECO:0007669"/>
    <property type="project" value="TreeGrafter"/>
</dbReference>
<organism evidence="10 11">
    <name type="scientific">Rhodnius prolixus</name>
    <name type="common">Triatomid bug</name>
    <dbReference type="NCBI Taxonomy" id="13249"/>
    <lineage>
        <taxon>Eukaryota</taxon>
        <taxon>Metazoa</taxon>
        <taxon>Ecdysozoa</taxon>
        <taxon>Arthropoda</taxon>
        <taxon>Hexapoda</taxon>
        <taxon>Insecta</taxon>
        <taxon>Pterygota</taxon>
        <taxon>Neoptera</taxon>
        <taxon>Paraneoptera</taxon>
        <taxon>Hemiptera</taxon>
        <taxon>Heteroptera</taxon>
        <taxon>Panheteroptera</taxon>
        <taxon>Cimicomorpha</taxon>
        <taxon>Reduviidae</taxon>
        <taxon>Triatominae</taxon>
        <taxon>Rhodnius</taxon>
    </lineage>
</organism>
<dbReference type="GO" id="GO:0003688">
    <property type="term" value="F:DNA replication origin binding"/>
    <property type="evidence" value="ECO:0007669"/>
    <property type="project" value="TreeGrafter"/>
</dbReference>
<evidence type="ECO:0000256" key="6">
    <source>
        <dbReference type="ARBA" id="ARBA00023242"/>
    </source>
</evidence>
<dbReference type="SUPFAM" id="SSF52540">
    <property type="entry name" value="P-loop containing nucleoside triphosphate hydrolases"/>
    <property type="match status" value="1"/>
</dbReference>
<comment type="function">
    <text evidence="7">Component of the origin recognition complex (ORC) that binds origins of replication. DNA-binding is ATP-dependent, however specific DNA sequences that define origins of replication have not been identified so far. ORC is required to assemble the pre-replication complex necessary to initiate DNA replication.</text>
</comment>
<accession>T1HIB5</accession>